<comment type="caution">
    <text evidence="2">The sequence shown here is derived from an EMBL/GenBank/DDBJ whole genome shotgun (WGS) entry which is preliminary data.</text>
</comment>
<evidence type="ECO:0000256" key="1">
    <source>
        <dbReference type="SAM" id="MobiDB-lite"/>
    </source>
</evidence>
<name>A0A939LSI3_9MICO</name>
<gene>
    <name evidence="2" type="ORF">J4H91_01895</name>
</gene>
<dbReference type="AlphaFoldDB" id="A0A939LSI3"/>
<reference evidence="2" key="1">
    <citation type="submission" date="2021-03" db="EMBL/GenBank/DDBJ databases">
        <title>Leucobacter chromiisoli sp. nov., isolated from chromium-containing soil of chemical plant.</title>
        <authorList>
            <person name="Xu Z."/>
        </authorList>
    </citation>
    <scope>NUCLEOTIDE SEQUENCE</scope>
    <source>
        <strain evidence="2">A2</strain>
    </source>
</reference>
<keyword evidence="3" id="KW-1185">Reference proteome</keyword>
<evidence type="ECO:0000313" key="3">
    <source>
        <dbReference type="Proteomes" id="UP000664398"/>
    </source>
</evidence>
<sequence length="211" mass="23406">MVGTIDERVGVAVDAWLRWVPSWSPSSQRTRSRLCGKCTGSPIVAAAGLGRDVPHQVTHALVSRMHRIIDKQVEEYTAAELPTLHAELADQDMWQAGGYDPAAGLDPEFDGVDPDPEPEDDGQPFLFTLAGLAEETRPEPPLPRPPLSADEKQRLRREIELVDAYSSRVGQELCFALMSHQARVQAAISRFVEPQIRAMLDELSRHLEPPQ</sequence>
<dbReference type="Proteomes" id="UP000664398">
    <property type="component" value="Unassembled WGS sequence"/>
</dbReference>
<feature type="region of interest" description="Disordered" evidence="1">
    <location>
        <begin position="134"/>
        <end position="153"/>
    </location>
</feature>
<organism evidence="2 3">
    <name type="scientific">Leucobacter ruminantium</name>
    <dbReference type="NCBI Taxonomy" id="1289170"/>
    <lineage>
        <taxon>Bacteria</taxon>
        <taxon>Bacillati</taxon>
        <taxon>Actinomycetota</taxon>
        <taxon>Actinomycetes</taxon>
        <taxon>Micrococcales</taxon>
        <taxon>Microbacteriaceae</taxon>
        <taxon>Leucobacter</taxon>
    </lineage>
</organism>
<proteinExistence type="predicted"/>
<evidence type="ECO:0000313" key="2">
    <source>
        <dbReference type="EMBL" id="MBO1804070.1"/>
    </source>
</evidence>
<protein>
    <submittedName>
        <fullName evidence="2">Spermidine/putrescine ABC transporter substrate-binding protein</fullName>
    </submittedName>
</protein>
<accession>A0A939LSI3</accession>
<dbReference type="EMBL" id="JAGDYL010000001">
    <property type="protein sequence ID" value="MBO1804070.1"/>
    <property type="molecule type" value="Genomic_DNA"/>
</dbReference>